<dbReference type="GeneID" id="57013333"/>
<dbReference type="PANTHER" id="PTHR30304:SF0">
    <property type="entry name" value="D-TAGATOSE-1,6-BISPHOSPHATE ALDOLASE SUBUNIT GATY-RELATED"/>
    <property type="match status" value="1"/>
</dbReference>
<evidence type="ECO:0000313" key="5">
    <source>
        <dbReference type="Proteomes" id="UP000295472"/>
    </source>
</evidence>
<dbReference type="CDD" id="cd00947">
    <property type="entry name" value="TBP_aldolase_IIB"/>
    <property type="match status" value="1"/>
</dbReference>
<dbReference type="Proteomes" id="UP000295472">
    <property type="component" value="Unassembled WGS sequence"/>
</dbReference>
<dbReference type="AlphaFoldDB" id="A0A4R8GCR1"/>
<feature type="domain" description="PLD phosphodiesterase" evidence="3">
    <location>
        <begin position="119"/>
        <end position="146"/>
    </location>
</feature>
<organism evidence="4 5">
    <name type="scientific">Halanaerobium congolense</name>
    <dbReference type="NCBI Taxonomy" id="54121"/>
    <lineage>
        <taxon>Bacteria</taxon>
        <taxon>Bacillati</taxon>
        <taxon>Bacillota</taxon>
        <taxon>Clostridia</taxon>
        <taxon>Halanaerobiales</taxon>
        <taxon>Halanaerobiaceae</taxon>
        <taxon>Halanaerobium</taxon>
    </lineage>
</organism>
<dbReference type="InterPro" id="IPR000771">
    <property type="entry name" value="FBA_II"/>
</dbReference>
<evidence type="ECO:0000259" key="3">
    <source>
        <dbReference type="PROSITE" id="PS50035"/>
    </source>
</evidence>
<dbReference type="PROSITE" id="PS50035">
    <property type="entry name" value="PLD"/>
    <property type="match status" value="1"/>
</dbReference>
<evidence type="ECO:0000256" key="2">
    <source>
        <dbReference type="PIRSR" id="PIRSR001359-3"/>
    </source>
</evidence>
<feature type="active site" description="Proton donor" evidence="1">
    <location>
        <position position="81"/>
    </location>
</feature>
<dbReference type="InterPro" id="IPR050246">
    <property type="entry name" value="Class_II_FBP_aldolase"/>
</dbReference>
<dbReference type="RefSeq" id="WP_134059805.1">
    <property type="nucleotide sequence ID" value="NZ_SOEF01000025.1"/>
</dbReference>
<keyword evidence="2" id="KW-0479">Metal-binding</keyword>
<dbReference type="GO" id="GO:0008270">
    <property type="term" value="F:zinc ion binding"/>
    <property type="evidence" value="ECO:0007669"/>
    <property type="project" value="InterPro"/>
</dbReference>
<dbReference type="SUPFAM" id="SSF51569">
    <property type="entry name" value="Aldolase"/>
    <property type="match status" value="1"/>
</dbReference>
<name>A0A4R8GCR1_9FIRM</name>
<comment type="caution">
    <text evidence="4">The sequence shown here is derived from an EMBL/GenBank/DDBJ whole genome shotgun (WGS) entry which is preliminary data.</text>
</comment>
<dbReference type="PANTHER" id="PTHR30304">
    <property type="entry name" value="D-TAGATOSE-1,6-BISPHOSPHATE ALDOLASE"/>
    <property type="match status" value="1"/>
</dbReference>
<feature type="binding site" evidence="2">
    <location>
        <position position="206"/>
    </location>
    <ligand>
        <name>Zn(2+)</name>
        <dbReference type="ChEBI" id="CHEBI:29105"/>
        <label>1</label>
        <note>catalytic</note>
    </ligand>
</feature>
<evidence type="ECO:0000256" key="1">
    <source>
        <dbReference type="PIRSR" id="PIRSR001359-1"/>
    </source>
</evidence>
<keyword evidence="2" id="KW-0862">Zinc</keyword>
<evidence type="ECO:0000313" key="4">
    <source>
        <dbReference type="EMBL" id="TDX41808.1"/>
    </source>
</evidence>
<dbReference type="InterPro" id="IPR001736">
    <property type="entry name" value="PLipase_D/transphosphatidylase"/>
</dbReference>
<reference evidence="4 5" key="1">
    <citation type="submission" date="2019-03" db="EMBL/GenBank/DDBJ databases">
        <title>Subsurface microbial communities from deep shales in Ohio and West Virginia, USA.</title>
        <authorList>
            <person name="Wrighton K."/>
        </authorList>
    </citation>
    <scope>NUCLEOTIDE SEQUENCE [LARGE SCALE GENOMIC DNA]</scope>
    <source>
        <strain evidence="4 5">DSMZ 11287</strain>
    </source>
</reference>
<dbReference type="PROSITE" id="PS00602">
    <property type="entry name" value="ALDOLASE_CLASS_II_1"/>
    <property type="match status" value="1"/>
</dbReference>
<comment type="cofactor">
    <cofactor evidence="2">
        <name>Zn(2+)</name>
        <dbReference type="ChEBI" id="CHEBI:29105"/>
    </cofactor>
    <text evidence="2">Binds 2 Zn(2+) ions per subunit. One is catalytic and the other provides a structural contribution.</text>
</comment>
<dbReference type="NCBIfam" id="TIGR00167">
    <property type="entry name" value="cbbA"/>
    <property type="match status" value="1"/>
</dbReference>
<dbReference type="GO" id="GO:0005975">
    <property type="term" value="P:carbohydrate metabolic process"/>
    <property type="evidence" value="ECO:0007669"/>
    <property type="project" value="InterPro"/>
</dbReference>
<feature type="binding site" evidence="2">
    <location>
        <position position="133"/>
    </location>
    <ligand>
        <name>Zn(2+)</name>
        <dbReference type="ChEBI" id="CHEBI:29105"/>
        <label>2</label>
    </ligand>
</feature>
<dbReference type="Gene3D" id="3.20.20.70">
    <property type="entry name" value="Aldolase class I"/>
    <property type="match status" value="1"/>
</dbReference>
<dbReference type="Pfam" id="PF01116">
    <property type="entry name" value="F_bP_aldolase"/>
    <property type="match status" value="1"/>
</dbReference>
<feature type="binding site" evidence="2">
    <location>
        <position position="178"/>
    </location>
    <ligand>
        <name>Zn(2+)</name>
        <dbReference type="ChEBI" id="CHEBI:29105"/>
        <label>1</label>
        <note>catalytic</note>
    </ligand>
</feature>
<feature type="binding site" evidence="2">
    <location>
        <position position="82"/>
    </location>
    <ligand>
        <name>Zn(2+)</name>
        <dbReference type="ChEBI" id="CHEBI:29105"/>
        <label>1</label>
        <note>catalytic</note>
    </ligand>
</feature>
<proteinExistence type="predicted"/>
<dbReference type="EMBL" id="SOEF01000025">
    <property type="protein sequence ID" value="TDX41808.1"/>
    <property type="molecule type" value="Genomic_DNA"/>
</dbReference>
<dbReference type="GO" id="GO:0016832">
    <property type="term" value="F:aldehyde-lyase activity"/>
    <property type="evidence" value="ECO:0007669"/>
    <property type="project" value="InterPro"/>
</dbReference>
<gene>
    <name evidence="4" type="ORF">C7954_12531</name>
</gene>
<dbReference type="PIRSF" id="PIRSF001359">
    <property type="entry name" value="F_bP_aldolase_II"/>
    <property type="match status" value="1"/>
</dbReference>
<sequence>MLTNLNEVLPQARKEGYAVPAFDCIEDFMVRTILDTAEKNNSPVILMSLRHDLEGKGFSYIAGLINKVAPKYHIPIVLHLDHAEDFEFIKKAIDNGFSSVMYDGSKLPFEENIKNTKEVVDYAHAKGVTVEAELGHVGGMNLDGSKEGDSQLTKSEDVKTFIEKTGVDALAVSIGTAHGVYESEPKLNIERLKEINEVSSVPLVLHGGSGTPVKQVQKSIKNGITKINIFADLRISMYKGLLKAAEKAKKDARIDPTPDMLFEPIKNYLSNTVATKIEELFSDNRV</sequence>
<dbReference type="GO" id="GO:0006793">
    <property type="term" value="P:phosphorus metabolic process"/>
    <property type="evidence" value="ECO:0007669"/>
    <property type="project" value="UniProtKB-ARBA"/>
</dbReference>
<feature type="binding site" evidence="2">
    <location>
        <position position="103"/>
    </location>
    <ligand>
        <name>Zn(2+)</name>
        <dbReference type="ChEBI" id="CHEBI:29105"/>
        <label>2</label>
    </ligand>
</feature>
<dbReference type="InterPro" id="IPR013785">
    <property type="entry name" value="Aldolase_TIM"/>
</dbReference>
<accession>A0A4R8GCR1</accession>
<protein>
    <submittedName>
        <fullName evidence="4">Fructose-bisphosphate aldolase class II</fullName>
    </submittedName>
</protein>